<evidence type="ECO:0000313" key="2">
    <source>
        <dbReference type="EMBL" id="EJD37511.1"/>
    </source>
</evidence>
<dbReference type="KEGG" id="adl:AURDEDRAFT_173373"/>
<dbReference type="AlphaFoldDB" id="J0LHF6"/>
<gene>
    <name evidence="2" type="ORF">AURDEDRAFT_173373</name>
</gene>
<name>J0LHF6_AURST</name>
<protein>
    <submittedName>
        <fullName evidence="2">Uncharacterized protein</fullName>
    </submittedName>
</protein>
<feature type="region of interest" description="Disordered" evidence="1">
    <location>
        <begin position="21"/>
        <end position="113"/>
    </location>
</feature>
<feature type="compositionally biased region" description="Polar residues" evidence="1">
    <location>
        <begin position="39"/>
        <end position="53"/>
    </location>
</feature>
<organism evidence="2 3">
    <name type="scientific">Auricularia subglabra (strain TFB-10046 / SS5)</name>
    <name type="common">White-rot fungus</name>
    <name type="synonym">Auricularia delicata (strain TFB10046)</name>
    <dbReference type="NCBI Taxonomy" id="717982"/>
    <lineage>
        <taxon>Eukaryota</taxon>
        <taxon>Fungi</taxon>
        <taxon>Dikarya</taxon>
        <taxon>Basidiomycota</taxon>
        <taxon>Agaricomycotina</taxon>
        <taxon>Agaricomycetes</taxon>
        <taxon>Auriculariales</taxon>
        <taxon>Auriculariaceae</taxon>
        <taxon>Auricularia</taxon>
    </lineage>
</organism>
<sequence length="144" mass="15295">MAFPPGSNGFRVDGRLNYFIDSDDAASDPSSGNYPAPQRSASNGYPSQPSTLGSARAIDVQRHSRGLPSSENPPRVLVPPSLRDDTARAPSSSNQRDDRSASPPRLQLSQQGSSFKSSLAMALIIRACFSSYKAFFELASAGDG</sequence>
<reference evidence="3" key="1">
    <citation type="journal article" date="2012" name="Science">
        <title>The Paleozoic origin of enzymatic lignin decomposition reconstructed from 31 fungal genomes.</title>
        <authorList>
            <person name="Floudas D."/>
            <person name="Binder M."/>
            <person name="Riley R."/>
            <person name="Barry K."/>
            <person name="Blanchette R.A."/>
            <person name="Henrissat B."/>
            <person name="Martinez A.T."/>
            <person name="Otillar R."/>
            <person name="Spatafora J.W."/>
            <person name="Yadav J.S."/>
            <person name="Aerts A."/>
            <person name="Benoit I."/>
            <person name="Boyd A."/>
            <person name="Carlson A."/>
            <person name="Copeland A."/>
            <person name="Coutinho P.M."/>
            <person name="de Vries R.P."/>
            <person name="Ferreira P."/>
            <person name="Findley K."/>
            <person name="Foster B."/>
            <person name="Gaskell J."/>
            <person name="Glotzer D."/>
            <person name="Gorecki P."/>
            <person name="Heitman J."/>
            <person name="Hesse C."/>
            <person name="Hori C."/>
            <person name="Igarashi K."/>
            <person name="Jurgens J.A."/>
            <person name="Kallen N."/>
            <person name="Kersten P."/>
            <person name="Kohler A."/>
            <person name="Kuees U."/>
            <person name="Kumar T.K.A."/>
            <person name="Kuo A."/>
            <person name="LaButti K."/>
            <person name="Larrondo L.F."/>
            <person name="Lindquist E."/>
            <person name="Ling A."/>
            <person name="Lombard V."/>
            <person name="Lucas S."/>
            <person name="Lundell T."/>
            <person name="Martin R."/>
            <person name="McLaughlin D.J."/>
            <person name="Morgenstern I."/>
            <person name="Morin E."/>
            <person name="Murat C."/>
            <person name="Nagy L.G."/>
            <person name="Nolan M."/>
            <person name="Ohm R.A."/>
            <person name="Patyshakuliyeva A."/>
            <person name="Rokas A."/>
            <person name="Ruiz-Duenas F.J."/>
            <person name="Sabat G."/>
            <person name="Salamov A."/>
            <person name="Samejima M."/>
            <person name="Schmutz J."/>
            <person name="Slot J.C."/>
            <person name="St John F."/>
            <person name="Stenlid J."/>
            <person name="Sun H."/>
            <person name="Sun S."/>
            <person name="Syed K."/>
            <person name="Tsang A."/>
            <person name="Wiebenga A."/>
            <person name="Young D."/>
            <person name="Pisabarro A."/>
            <person name="Eastwood D.C."/>
            <person name="Martin F."/>
            <person name="Cullen D."/>
            <person name="Grigoriev I.V."/>
            <person name="Hibbett D.S."/>
        </authorList>
    </citation>
    <scope>NUCLEOTIDE SEQUENCE [LARGE SCALE GENOMIC DNA]</scope>
    <source>
        <strain evidence="3">TFB10046</strain>
    </source>
</reference>
<accession>J0LHF6</accession>
<evidence type="ECO:0000256" key="1">
    <source>
        <dbReference type="SAM" id="MobiDB-lite"/>
    </source>
</evidence>
<proteinExistence type="predicted"/>
<dbReference type="EMBL" id="JH687839">
    <property type="protein sequence ID" value="EJD37511.1"/>
    <property type="molecule type" value="Genomic_DNA"/>
</dbReference>
<keyword evidence="3" id="KW-1185">Reference proteome</keyword>
<evidence type="ECO:0000313" key="3">
    <source>
        <dbReference type="Proteomes" id="UP000006514"/>
    </source>
</evidence>
<dbReference type="Proteomes" id="UP000006514">
    <property type="component" value="Unassembled WGS sequence"/>
</dbReference>
<dbReference type="InParanoid" id="J0LHF6"/>